<dbReference type="InterPro" id="IPR001357">
    <property type="entry name" value="BRCT_dom"/>
</dbReference>
<evidence type="ECO:0000256" key="8">
    <source>
        <dbReference type="ARBA" id="ARBA00022737"/>
    </source>
</evidence>
<evidence type="ECO:0000256" key="9">
    <source>
        <dbReference type="ARBA" id="ARBA00022741"/>
    </source>
</evidence>
<dbReference type="SUPFAM" id="SSF56091">
    <property type="entry name" value="DNA ligase/mRNA capping enzyme, catalytic domain"/>
    <property type="match status" value="1"/>
</dbReference>
<keyword evidence="6" id="KW-0436">Ligase</keyword>
<evidence type="ECO:0000259" key="22">
    <source>
        <dbReference type="PROSITE" id="PS50172"/>
    </source>
</evidence>
<evidence type="ECO:0000256" key="15">
    <source>
        <dbReference type="ARBA" id="ARBA00023242"/>
    </source>
</evidence>
<dbReference type="GO" id="GO:0006310">
    <property type="term" value="P:DNA recombination"/>
    <property type="evidence" value="ECO:0007669"/>
    <property type="project" value="UniProtKB-KW"/>
</dbReference>
<evidence type="ECO:0000256" key="19">
    <source>
        <dbReference type="RuleBase" id="RU004196"/>
    </source>
</evidence>
<evidence type="ECO:0000256" key="2">
    <source>
        <dbReference type="ARBA" id="ARBA00004123"/>
    </source>
</evidence>
<protein>
    <recommendedName>
        <fullName evidence="5">DNA ligase 4</fullName>
        <ecNumber evidence="4">6.5.1.1</ecNumber>
    </recommendedName>
    <alternativeName>
        <fullName evidence="17">DNA ligase IV</fullName>
    </alternativeName>
    <alternativeName>
        <fullName evidence="16">Polydeoxyribonucleotide synthase [ATP] 4</fullName>
    </alternativeName>
</protein>
<keyword evidence="15" id="KW-0539">Nucleus</keyword>
<dbReference type="InterPro" id="IPR012340">
    <property type="entry name" value="NA-bd_OB-fold"/>
</dbReference>
<evidence type="ECO:0000313" key="24">
    <source>
        <dbReference type="Proteomes" id="UP000318571"/>
    </source>
</evidence>
<accession>A0A553NXX2</accession>
<dbReference type="GO" id="GO:0003910">
    <property type="term" value="F:DNA ligase (ATP) activity"/>
    <property type="evidence" value="ECO:0007669"/>
    <property type="project" value="UniProtKB-EC"/>
</dbReference>
<feature type="region of interest" description="Disordered" evidence="20">
    <location>
        <begin position="631"/>
        <end position="651"/>
    </location>
</feature>
<dbReference type="InterPro" id="IPR012310">
    <property type="entry name" value="DNA_ligase_ATP-dep_cent"/>
</dbReference>
<dbReference type="Proteomes" id="UP000318571">
    <property type="component" value="Chromosome 9"/>
</dbReference>
<comment type="similarity">
    <text evidence="3 19">Belongs to the ATP-dependent DNA ligase family.</text>
</comment>
<keyword evidence="8" id="KW-0677">Repeat</keyword>
<dbReference type="InterPro" id="IPR029710">
    <property type="entry name" value="LIG4"/>
</dbReference>
<dbReference type="SUPFAM" id="SSF52113">
    <property type="entry name" value="BRCT domain"/>
    <property type="match status" value="2"/>
</dbReference>
<evidence type="ECO:0000256" key="1">
    <source>
        <dbReference type="ARBA" id="ARBA00001946"/>
    </source>
</evidence>
<dbReference type="Pfam" id="PF00533">
    <property type="entry name" value="BRCT"/>
    <property type="match status" value="1"/>
</dbReference>
<dbReference type="GO" id="GO:0046872">
    <property type="term" value="F:metal ion binding"/>
    <property type="evidence" value="ECO:0007669"/>
    <property type="project" value="UniProtKB-KW"/>
</dbReference>
<dbReference type="GO" id="GO:0032807">
    <property type="term" value="C:DNA ligase IV complex"/>
    <property type="evidence" value="ECO:0007669"/>
    <property type="project" value="TreeGrafter"/>
</dbReference>
<dbReference type="CDD" id="cd07903">
    <property type="entry name" value="Adenylation_DNA_ligase_IV"/>
    <property type="match status" value="1"/>
</dbReference>
<dbReference type="Gene3D" id="3.30.470.30">
    <property type="entry name" value="DNA ligase/mRNA capping enzyme"/>
    <property type="match status" value="1"/>
</dbReference>
<dbReference type="GO" id="GO:0006303">
    <property type="term" value="P:double-strand break repair via nonhomologous end joining"/>
    <property type="evidence" value="ECO:0007669"/>
    <property type="project" value="TreeGrafter"/>
</dbReference>
<name>A0A553NXX2_TIGCA</name>
<dbReference type="EMBL" id="VCGU01000009">
    <property type="protein sequence ID" value="TRY70274.1"/>
    <property type="molecule type" value="Genomic_DNA"/>
</dbReference>
<evidence type="ECO:0000256" key="13">
    <source>
        <dbReference type="ARBA" id="ARBA00023172"/>
    </source>
</evidence>
<dbReference type="SUPFAM" id="SSF117018">
    <property type="entry name" value="ATP-dependent DNA ligase DNA-binding domain"/>
    <property type="match status" value="1"/>
</dbReference>
<dbReference type="SMART" id="SM00292">
    <property type="entry name" value="BRCT"/>
    <property type="match status" value="2"/>
</dbReference>
<evidence type="ECO:0000256" key="14">
    <source>
        <dbReference type="ARBA" id="ARBA00023204"/>
    </source>
</evidence>
<evidence type="ECO:0000256" key="5">
    <source>
        <dbReference type="ARBA" id="ARBA00022073"/>
    </source>
</evidence>
<dbReference type="NCBIfam" id="TIGR00574">
    <property type="entry name" value="dnl1"/>
    <property type="match status" value="1"/>
</dbReference>
<dbReference type="Gene3D" id="2.40.50.140">
    <property type="entry name" value="Nucleic acid-binding proteins"/>
    <property type="match status" value="1"/>
</dbReference>
<reference evidence="23 24" key="1">
    <citation type="journal article" date="2018" name="Nat. Ecol. Evol.">
        <title>Genomic signatures of mitonuclear coevolution across populations of Tigriopus californicus.</title>
        <authorList>
            <person name="Barreto F.S."/>
            <person name="Watson E.T."/>
            <person name="Lima T.G."/>
            <person name="Willett C.S."/>
            <person name="Edmands S."/>
            <person name="Li W."/>
            <person name="Burton R.S."/>
        </authorList>
    </citation>
    <scope>NUCLEOTIDE SEQUENCE [LARGE SCALE GENOMIC DNA]</scope>
    <source>
        <strain evidence="23 24">San Diego</strain>
    </source>
</reference>
<evidence type="ECO:0000256" key="4">
    <source>
        <dbReference type="ARBA" id="ARBA00012727"/>
    </source>
</evidence>
<evidence type="ECO:0000256" key="7">
    <source>
        <dbReference type="ARBA" id="ARBA00022723"/>
    </source>
</evidence>
<dbReference type="PROSITE" id="PS50172">
    <property type="entry name" value="BRCT"/>
    <property type="match status" value="2"/>
</dbReference>
<evidence type="ECO:0000256" key="16">
    <source>
        <dbReference type="ARBA" id="ARBA00030676"/>
    </source>
</evidence>
<organism evidence="23 24">
    <name type="scientific">Tigriopus californicus</name>
    <name type="common">Marine copepod</name>
    <dbReference type="NCBI Taxonomy" id="6832"/>
    <lineage>
        <taxon>Eukaryota</taxon>
        <taxon>Metazoa</taxon>
        <taxon>Ecdysozoa</taxon>
        <taxon>Arthropoda</taxon>
        <taxon>Crustacea</taxon>
        <taxon>Multicrustacea</taxon>
        <taxon>Hexanauplia</taxon>
        <taxon>Copepoda</taxon>
        <taxon>Harpacticoida</taxon>
        <taxon>Harpacticidae</taxon>
        <taxon>Tigriopus</taxon>
    </lineage>
</organism>
<dbReference type="Pfam" id="PF01068">
    <property type="entry name" value="DNA_ligase_A_M"/>
    <property type="match status" value="1"/>
</dbReference>
<dbReference type="CDD" id="cd07968">
    <property type="entry name" value="OBF_DNA_ligase_IV"/>
    <property type="match status" value="1"/>
</dbReference>
<dbReference type="GO" id="GO:0071897">
    <property type="term" value="P:DNA biosynthetic process"/>
    <property type="evidence" value="ECO:0007669"/>
    <property type="project" value="InterPro"/>
</dbReference>
<dbReference type="InterPro" id="IPR036420">
    <property type="entry name" value="BRCT_dom_sf"/>
</dbReference>
<dbReference type="SUPFAM" id="SSF50249">
    <property type="entry name" value="Nucleic acid-binding proteins"/>
    <property type="match status" value="1"/>
</dbReference>
<comment type="subcellular location">
    <subcellularLocation>
        <location evidence="2">Nucleus</location>
    </subcellularLocation>
</comment>
<keyword evidence="10" id="KW-0227">DNA damage</keyword>
<dbReference type="InterPro" id="IPR000977">
    <property type="entry name" value="DNA_ligase_ATP-dep"/>
</dbReference>
<dbReference type="Pfam" id="PF04679">
    <property type="entry name" value="DNA_ligase_A_C"/>
    <property type="match status" value="1"/>
</dbReference>
<evidence type="ECO:0000256" key="3">
    <source>
        <dbReference type="ARBA" id="ARBA00007572"/>
    </source>
</evidence>
<keyword evidence="24" id="KW-1185">Reference proteome</keyword>
<dbReference type="Pfam" id="PF04675">
    <property type="entry name" value="DNA_ligase_A_N"/>
    <property type="match status" value="1"/>
</dbReference>
<evidence type="ECO:0000256" key="20">
    <source>
        <dbReference type="SAM" id="MobiDB-lite"/>
    </source>
</evidence>
<keyword evidence="11" id="KW-0067">ATP-binding</keyword>
<dbReference type="GO" id="GO:0005524">
    <property type="term" value="F:ATP binding"/>
    <property type="evidence" value="ECO:0007669"/>
    <property type="project" value="UniProtKB-KW"/>
</dbReference>
<dbReference type="Gene3D" id="3.40.50.10190">
    <property type="entry name" value="BRCT domain"/>
    <property type="match status" value="2"/>
</dbReference>
<dbReference type="GO" id="GO:0003677">
    <property type="term" value="F:DNA binding"/>
    <property type="evidence" value="ECO:0007669"/>
    <property type="project" value="InterPro"/>
</dbReference>
<proteinExistence type="inferred from homology"/>
<dbReference type="STRING" id="6832.A0A553NXX2"/>
<keyword evidence="14" id="KW-0234">DNA repair</keyword>
<evidence type="ECO:0000256" key="6">
    <source>
        <dbReference type="ARBA" id="ARBA00022598"/>
    </source>
</evidence>
<dbReference type="EC" id="6.5.1.1" evidence="4"/>
<dbReference type="Gene3D" id="1.10.3260.10">
    <property type="entry name" value="DNA ligase, ATP-dependent, N-terminal domain"/>
    <property type="match status" value="1"/>
</dbReference>
<keyword evidence="7" id="KW-0479">Metal-binding</keyword>
<sequence length="1010" mass="113717">MAMAQSSADLTSRRMAFRDLADFCQAVVNVGPKSGQDAKGRKLTSFLQFCRTQWGPSTSLFPLIRLLLPQLDRERGSYGIKETVLARLFIRSLGLGEGSADALRLKNFRAPKGLGSQSDTGDFAAVLYAIIKDRGYPDGQLSVNQVNSFLDQLAEAGAQGGQRIQIETLLMDVFKKMSPVQVKWLVRIILKDMRLGLGQSAIFKAVHPDAKELYEVNANLGKVCEQLKDPSKRLNEIAVQLFHPFKPMLAERGVLERVEQQMGHKSFFIEVKYDGERLQIHKDHNDAYKYFSRNCHDFTSDFGDSPREWGSFTQILSKCLSSHVRSVILDGEICAYNYQTDCLTLKGDKMNIRGLKSDDPMYQQCLYAYDVLFLNGEVLTNKPLRERIEILKSVVQERKGRIHFAQRCQGSSKAEVIQALNEAIDRREEGIVLKDTLSIYKPNARSGGGWLKIKPDYSNQLTDQCDLVVMGGYYGTGRKGRGIISHFLLGVLAATQEDKKDHEPSHGHREIHSLCRVGSGYSMKELYDLLQRLEPHFIKAKWDSGPSNDLLRVDDFGLRMGREKPDVVISPKKSVILQINAAEVIASDGYYTGCTLRFPRVEQIRTDKTLEDCMTTHDLETIRREAQGKLSRRYVESEASDEPSKKRRRKVTVGAASQSVGLAKAFGPTDLSTVMIESHNLKDQVIVIEPTNGVLKAQLEAIVVKHGGIVEQNPVEGRTFCYVETGAASQSVGLAKAFGPTDLSTVMIESHNLKDQVIVIEPTNGVLKAQLEAIVVKHGGIVEQNPVEGRTFCYVETGMKMKAKSVMRSRKFDVVRHTWLLDCQEHYRPFGPADMVSSTSNRAQEFQDRYDEFGDPFGLRSTLTSLKYSMAQVQALKREAKISRDLIADFECTQWANPSKFGLFRQLTFYVDRYVQIGQSSEGNSKEDCLHPLESIELLIEFYGGRVIKDDLKDEDRLSHVVVSASDLTRVPQFKAIRRTKTKKFHLVPESYIEHCVQDGRLLSIVDYEL</sequence>
<dbReference type="InterPro" id="IPR036599">
    <property type="entry name" value="DNA_ligase_N_sf"/>
</dbReference>
<evidence type="ECO:0000256" key="18">
    <source>
        <dbReference type="ARBA" id="ARBA00034003"/>
    </source>
</evidence>
<feature type="domain" description="BRCT" evidence="22">
    <location>
        <begin position="899"/>
        <end position="1010"/>
    </location>
</feature>
<feature type="domain" description="ATP-dependent DNA ligase family profile" evidence="21">
    <location>
        <begin position="357"/>
        <end position="493"/>
    </location>
</feature>
<gene>
    <name evidence="23" type="ORF">TCAL_11379</name>
</gene>
<dbReference type="GO" id="GO:0006297">
    <property type="term" value="P:nucleotide-excision repair, DNA gap filling"/>
    <property type="evidence" value="ECO:0007669"/>
    <property type="project" value="TreeGrafter"/>
</dbReference>
<evidence type="ECO:0000259" key="21">
    <source>
        <dbReference type="PROSITE" id="PS50160"/>
    </source>
</evidence>
<dbReference type="AlphaFoldDB" id="A0A553NXX2"/>
<dbReference type="InterPro" id="IPR012309">
    <property type="entry name" value="DNA_ligase_ATP-dep_C"/>
</dbReference>
<evidence type="ECO:0000256" key="11">
    <source>
        <dbReference type="ARBA" id="ARBA00022840"/>
    </source>
</evidence>
<dbReference type="PROSITE" id="PS50160">
    <property type="entry name" value="DNA_LIGASE_A3"/>
    <property type="match status" value="1"/>
</dbReference>
<feature type="domain" description="BRCT" evidence="22">
    <location>
        <begin position="768"/>
        <end position="837"/>
    </location>
</feature>
<comment type="cofactor">
    <cofactor evidence="1">
        <name>Mg(2+)</name>
        <dbReference type="ChEBI" id="CHEBI:18420"/>
    </cofactor>
</comment>
<evidence type="ECO:0000256" key="10">
    <source>
        <dbReference type="ARBA" id="ARBA00022763"/>
    </source>
</evidence>
<evidence type="ECO:0000256" key="17">
    <source>
        <dbReference type="ARBA" id="ARBA00031942"/>
    </source>
</evidence>
<dbReference type="PANTHER" id="PTHR45997">
    <property type="entry name" value="DNA LIGASE 4"/>
    <property type="match status" value="1"/>
</dbReference>
<evidence type="ECO:0000256" key="12">
    <source>
        <dbReference type="ARBA" id="ARBA00022842"/>
    </source>
</evidence>
<dbReference type="OMA" id="TVMIESH"/>
<dbReference type="InterPro" id="IPR044125">
    <property type="entry name" value="Adenylation_DNA_ligase_IV"/>
</dbReference>
<evidence type="ECO:0000313" key="23">
    <source>
        <dbReference type="EMBL" id="TRY70274.1"/>
    </source>
</evidence>
<dbReference type="InterPro" id="IPR012308">
    <property type="entry name" value="DNA_ligase_ATP-dep_N"/>
</dbReference>
<dbReference type="PANTHER" id="PTHR45997:SF1">
    <property type="entry name" value="DNA LIGASE 4"/>
    <property type="match status" value="1"/>
</dbReference>
<comment type="caution">
    <text evidence="23">The sequence shown here is derived from an EMBL/GenBank/DDBJ whole genome shotgun (WGS) entry which is preliminary data.</text>
</comment>
<dbReference type="GO" id="GO:0005958">
    <property type="term" value="C:DNA-dependent protein kinase-DNA ligase 4 complex"/>
    <property type="evidence" value="ECO:0007669"/>
    <property type="project" value="TreeGrafter"/>
</dbReference>
<keyword evidence="9" id="KW-0547">Nucleotide-binding</keyword>
<keyword evidence="12" id="KW-0460">Magnesium</keyword>
<comment type="catalytic activity">
    <reaction evidence="18">
        <text>ATP + (deoxyribonucleotide)n-3'-hydroxyl + 5'-phospho-(deoxyribonucleotide)m = (deoxyribonucleotide)n+m + AMP + diphosphate.</text>
        <dbReference type="EC" id="6.5.1.1"/>
    </reaction>
</comment>
<keyword evidence="13" id="KW-0233">DNA recombination</keyword>